<accession>A0A6A5YE34</accession>
<organism evidence="2 3">
    <name type="scientific">Lophiotrema nucula</name>
    <dbReference type="NCBI Taxonomy" id="690887"/>
    <lineage>
        <taxon>Eukaryota</taxon>
        <taxon>Fungi</taxon>
        <taxon>Dikarya</taxon>
        <taxon>Ascomycota</taxon>
        <taxon>Pezizomycotina</taxon>
        <taxon>Dothideomycetes</taxon>
        <taxon>Pleosporomycetidae</taxon>
        <taxon>Pleosporales</taxon>
        <taxon>Lophiotremataceae</taxon>
        <taxon>Lophiotrema</taxon>
    </lineage>
</organism>
<dbReference type="AlphaFoldDB" id="A0A6A5YE34"/>
<feature type="compositionally biased region" description="Basic and acidic residues" evidence="1">
    <location>
        <begin position="173"/>
        <end position="190"/>
    </location>
</feature>
<evidence type="ECO:0000256" key="1">
    <source>
        <dbReference type="SAM" id="MobiDB-lite"/>
    </source>
</evidence>
<protein>
    <submittedName>
        <fullName evidence="2">Uncharacterized protein</fullName>
    </submittedName>
</protein>
<feature type="region of interest" description="Disordered" evidence="1">
    <location>
        <begin position="167"/>
        <end position="190"/>
    </location>
</feature>
<evidence type="ECO:0000313" key="3">
    <source>
        <dbReference type="Proteomes" id="UP000799770"/>
    </source>
</evidence>
<gene>
    <name evidence="2" type="ORF">BDV96DRAFT_476721</name>
</gene>
<proteinExistence type="predicted"/>
<evidence type="ECO:0000313" key="2">
    <source>
        <dbReference type="EMBL" id="KAF2105366.1"/>
    </source>
</evidence>
<name>A0A6A5YE34_9PLEO</name>
<dbReference type="Proteomes" id="UP000799770">
    <property type="component" value="Unassembled WGS sequence"/>
</dbReference>
<dbReference type="OrthoDB" id="3775988at2759"/>
<sequence>MSTSEASFKPPPVVECVSREVCLGIGKKIYSAEKVCSECLRCHDPEQLRCLADGNDQALAAIAEEVSWKQQIKANLESHDRFLCAFEDPDYELCRWRQKDLNLRGNRTNCSIVKRKGTACSNSSLMNPPGKTCIFGNICVAPNKTGALGPDICFHCRGLDPRILDENATTDEQNQKVEELRGDRHDMLTK</sequence>
<keyword evidence="3" id="KW-1185">Reference proteome</keyword>
<dbReference type="EMBL" id="ML977383">
    <property type="protein sequence ID" value="KAF2105366.1"/>
    <property type="molecule type" value="Genomic_DNA"/>
</dbReference>
<feature type="non-terminal residue" evidence="2">
    <location>
        <position position="190"/>
    </location>
</feature>
<reference evidence="2" key="1">
    <citation type="journal article" date="2020" name="Stud. Mycol.">
        <title>101 Dothideomycetes genomes: a test case for predicting lifestyles and emergence of pathogens.</title>
        <authorList>
            <person name="Haridas S."/>
            <person name="Albert R."/>
            <person name="Binder M."/>
            <person name="Bloem J."/>
            <person name="Labutti K."/>
            <person name="Salamov A."/>
            <person name="Andreopoulos B."/>
            <person name="Baker S."/>
            <person name="Barry K."/>
            <person name="Bills G."/>
            <person name="Bluhm B."/>
            <person name="Cannon C."/>
            <person name="Castanera R."/>
            <person name="Culley D."/>
            <person name="Daum C."/>
            <person name="Ezra D."/>
            <person name="Gonzalez J."/>
            <person name="Henrissat B."/>
            <person name="Kuo A."/>
            <person name="Liang C."/>
            <person name="Lipzen A."/>
            <person name="Lutzoni F."/>
            <person name="Magnuson J."/>
            <person name="Mondo S."/>
            <person name="Nolan M."/>
            <person name="Ohm R."/>
            <person name="Pangilinan J."/>
            <person name="Park H.-J."/>
            <person name="Ramirez L."/>
            <person name="Alfaro M."/>
            <person name="Sun H."/>
            <person name="Tritt A."/>
            <person name="Yoshinaga Y."/>
            <person name="Zwiers L.-H."/>
            <person name="Turgeon B."/>
            <person name="Goodwin S."/>
            <person name="Spatafora J."/>
            <person name="Crous P."/>
            <person name="Grigoriev I."/>
        </authorList>
    </citation>
    <scope>NUCLEOTIDE SEQUENCE</scope>
    <source>
        <strain evidence="2">CBS 627.86</strain>
    </source>
</reference>